<reference evidence="13 14" key="1">
    <citation type="submission" date="2021-02" db="EMBL/GenBank/DDBJ databases">
        <title>Genome assembly of Pseudopithomyces chartarum.</title>
        <authorList>
            <person name="Jauregui R."/>
            <person name="Singh J."/>
            <person name="Voisey C."/>
        </authorList>
    </citation>
    <scope>NUCLEOTIDE SEQUENCE [LARGE SCALE GENOMIC DNA]</scope>
    <source>
        <strain evidence="13 14">AGR01</strain>
    </source>
</reference>
<evidence type="ECO:0000256" key="4">
    <source>
        <dbReference type="ARBA" id="ARBA00022525"/>
    </source>
</evidence>
<protein>
    <recommendedName>
        <fullName evidence="12">CFEM domain-containing protein</fullName>
    </recommendedName>
</protein>
<keyword evidence="8" id="KW-0449">Lipoprotein</keyword>
<evidence type="ECO:0000256" key="8">
    <source>
        <dbReference type="ARBA" id="ARBA00023288"/>
    </source>
</evidence>
<dbReference type="GO" id="GO:0046872">
    <property type="term" value="F:metal ion binding"/>
    <property type="evidence" value="ECO:0007669"/>
    <property type="project" value="UniProtKB-UniRule"/>
</dbReference>
<keyword evidence="9" id="KW-0408">Iron</keyword>
<keyword evidence="5" id="KW-0325">Glycoprotein</keyword>
<comment type="caution">
    <text evidence="13">The sequence shown here is derived from an EMBL/GenBank/DDBJ whole genome shotgun (WGS) entry which is preliminary data.</text>
</comment>
<keyword evidence="9" id="KW-0349">Heme</keyword>
<feature type="binding site" description="axial binding residue" evidence="9">
    <location>
        <position position="81"/>
    </location>
    <ligand>
        <name>heme</name>
        <dbReference type="ChEBI" id="CHEBI:30413"/>
    </ligand>
    <ligandPart>
        <name>Fe</name>
        <dbReference type="ChEBI" id="CHEBI:18248"/>
    </ligandPart>
</feature>
<evidence type="ECO:0000259" key="12">
    <source>
        <dbReference type="PROSITE" id="PS52012"/>
    </source>
</evidence>
<keyword evidence="7" id="KW-1015">Disulfide bond</keyword>
<name>A0AAN6LXP0_9PLEO</name>
<feature type="compositionally biased region" description="Pro residues" evidence="10">
    <location>
        <begin position="20"/>
        <end position="45"/>
    </location>
</feature>
<dbReference type="GO" id="GO:0005576">
    <property type="term" value="C:extracellular region"/>
    <property type="evidence" value="ECO:0007669"/>
    <property type="project" value="UniProtKB-SubCell"/>
</dbReference>
<keyword evidence="5" id="KW-0336">GPI-anchor</keyword>
<dbReference type="Proteomes" id="UP001280581">
    <property type="component" value="Unassembled WGS sequence"/>
</dbReference>
<comment type="caution">
    <text evidence="9">Lacks conserved residue(s) required for the propagation of feature annotation.</text>
</comment>
<feature type="chain" id="PRO_5043021769" description="CFEM domain-containing protein" evidence="11">
    <location>
        <begin position="19"/>
        <end position="118"/>
    </location>
</feature>
<feature type="region of interest" description="Disordered" evidence="10">
    <location>
        <begin position="20"/>
        <end position="51"/>
    </location>
</feature>
<keyword evidence="4" id="KW-0964">Secreted</keyword>
<feature type="signal peptide" evidence="11">
    <location>
        <begin position="1"/>
        <end position="18"/>
    </location>
</feature>
<dbReference type="AlphaFoldDB" id="A0AAN6LXP0"/>
<proteinExistence type="inferred from homology"/>
<evidence type="ECO:0000256" key="2">
    <source>
        <dbReference type="ARBA" id="ARBA00004613"/>
    </source>
</evidence>
<evidence type="ECO:0000256" key="1">
    <source>
        <dbReference type="ARBA" id="ARBA00004589"/>
    </source>
</evidence>
<sequence>MRSLSIALIAIAAVCASASPAPPPPMMPSDMGGPPPPGSPGPPAGPKNGEEASVMVASVGTCSQDCWNESAESAGCDPNSDDDCLCGPFFDAVTSCTSQTCSIGDNLQILNTLEPLCS</sequence>
<evidence type="ECO:0000313" key="14">
    <source>
        <dbReference type="Proteomes" id="UP001280581"/>
    </source>
</evidence>
<evidence type="ECO:0000256" key="9">
    <source>
        <dbReference type="PROSITE-ProRule" id="PRU01356"/>
    </source>
</evidence>
<dbReference type="PROSITE" id="PS52012">
    <property type="entry name" value="CFEM"/>
    <property type="match status" value="1"/>
</dbReference>
<dbReference type="InterPro" id="IPR008427">
    <property type="entry name" value="Extracellular_membr_CFEM_dom"/>
</dbReference>
<dbReference type="EMBL" id="WVTA01000006">
    <property type="protein sequence ID" value="KAK3209066.1"/>
    <property type="molecule type" value="Genomic_DNA"/>
</dbReference>
<evidence type="ECO:0000256" key="7">
    <source>
        <dbReference type="ARBA" id="ARBA00023157"/>
    </source>
</evidence>
<evidence type="ECO:0000256" key="5">
    <source>
        <dbReference type="ARBA" id="ARBA00022622"/>
    </source>
</evidence>
<feature type="domain" description="CFEM" evidence="12">
    <location>
        <begin position="34"/>
        <end position="118"/>
    </location>
</feature>
<evidence type="ECO:0000256" key="3">
    <source>
        <dbReference type="ARBA" id="ARBA00010031"/>
    </source>
</evidence>
<comment type="similarity">
    <text evidence="3">Belongs to the RBT5 family.</text>
</comment>
<organism evidence="13 14">
    <name type="scientific">Pseudopithomyces chartarum</name>
    <dbReference type="NCBI Taxonomy" id="1892770"/>
    <lineage>
        <taxon>Eukaryota</taxon>
        <taxon>Fungi</taxon>
        <taxon>Dikarya</taxon>
        <taxon>Ascomycota</taxon>
        <taxon>Pezizomycotina</taxon>
        <taxon>Dothideomycetes</taxon>
        <taxon>Pleosporomycetidae</taxon>
        <taxon>Pleosporales</taxon>
        <taxon>Massarineae</taxon>
        <taxon>Didymosphaeriaceae</taxon>
        <taxon>Pseudopithomyces</taxon>
    </lineage>
</organism>
<dbReference type="GO" id="GO:0098552">
    <property type="term" value="C:side of membrane"/>
    <property type="evidence" value="ECO:0007669"/>
    <property type="project" value="UniProtKB-KW"/>
</dbReference>
<dbReference type="Pfam" id="PF05730">
    <property type="entry name" value="CFEM"/>
    <property type="match status" value="1"/>
</dbReference>
<keyword evidence="9" id="KW-0479">Metal-binding</keyword>
<keyword evidence="6 11" id="KW-0732">Signal</keyword>
<gene>
    <name evidence="13" type="ORF">GRF29_69g596791</name>
</gene>
<keyword evidence="5" id="KW-0472">Membrane</keyword>
<comment type="subcellular location">
    <subcellularLocation>
        <location evidence="1">Membrane</location>
        <topology evidence="1">Lipid-anchor</topology>
        <topology evidence="1">GPI-anchor</topology>
    </subcellularLocation>
    <subcellularLocation>
        <location evidence="2">Secreted</location>
    </subcellularLocation>
</comment>
<evidence type="ECO:0000313" key="13">
    <source>
        <dbReference type="EMBL" id="KAK3209066.1"/>
    </source>
</evidence>
<evidence type="ECO:0000256" key="6">
    <source>
        <dbReference type="ARBA" id="ARBA00022729"/>
    </source>
</evidence>
<evidence type="ECO:0000256" key="11">
    <source>
        <dbReference type="SAM" id="SignalP"/>
    </source>
</evidence>
<keyword evidence="14" id="KW-1185">Reference proteome</keyword>
<accession>A0AAN6LXP0</accession>
<evidence type="ECO:0000256" key="10">
    <source>
        <dbReference type="SAM" id="MobiDB-lite"/>
    </source>
</evidence>